<dbReference type="EMBL" id="JAUIRO010000008">
    <property type="protein sequence ID" value="KAK0704026.1"/>
    <property type="molecule type" value="Genomic_DNA"/>
</dbReference>
<dbReference type="SUPFAM" id="SSF51735">
    <property type="entry name" value="NAD(P)-binding Rossmann-fold domains"/>
    <property type="match status" value="1"/>
</dbReference>
<evidence type="ECO:0000259" key="2">
    <source>
        <dbReference type="Pfam" id="PF13460"/>
    </source>
</evidence>
<dbReference type="Proteomes" id="UP001172101">
    <property type="component" value="Unassembled WGS sequence"/>
</dbReference>
<dbReference type="PANTHER" id="PTHR15020:SF50">
    <property type="entry name" value="UPF0659 PROTEIN YMR090W"/>
    <property type="match status" value="1"/>
</dbReference>
<keyword evidence="4" id="KW-1185">Reference proteome</keyword>
<sequence>KTILFLGATGASGPAVLRRSLAASHTCIALCRTPSSLKAKLSKAEQKDLALRIEQGNAHEVEDLTRCLVLPSSSPSSPPMLVGLVVFCIGGALDLWCRTIPDPKVCETAIARLLEALDLYRAQQSAEHKQYPRMVAFSTTGVTETGCEVPLAVAPLYHFFLGVPHVDKRAMEKTLVASTERWTILRPSFLTDGPETGRPIRVGVEDRLAGTVDSREIGYSISREDVGRWVFGNIVEEHDNRF</sequence>
<evidence type="ECO:0000256" key="1">
    <source>
        <dbReference type="ARBA" id="ARBA00038376"/>
    </source>
</evidence>
<feature type="non-terminal residue" evidence="3">
    <location>
        <position position="242"/>
    </location>
</feature>
<feature type="non-terminal residue" evidence="3">
    <location>
        <position position="1"/>
    </location>
</feature>
<organism evidence="3 4">
    <name type="scientific">Lasiosphaeria miniovina</name>
    <dbReference type="NCBI Taxonomy" id="1954250"/>
    <lineage>
        <taxon>Eukaryota</taxon>
        <taxon>Fungi</taxon>
        <taxon>Dikarya</taxon>
        <taxon>Ascomycota</taxon>
        <taxon>Pezizomycotina</taxon>
        <taxon>Sordariomycetes</taxon>
        <taxon>Sordariomycetidae</taxon>
        <taxon>Sordariales</taxon>
        <taxon>Lasiosphaeriaceae</taxon>
        <taxon>Lasiosphaeria</taxon>
    </lineage>
</organism>
<name>A0AA39ZUL6_9PEZI</name>
<dbReference type="PANTHER" id="PTHR15020">
    <property type="entry name" value="FLAVIN REDUCTASE-RELATED"/>
    <property type="match status" value="1"/>
</dbReference>
<protein>
    <submittedName>
        <fullName evidence="3">Fungal-specific transcription factor</fullName>
    </submittedName>
</protein>
<dbReference type="GeneID" id="85318901"/>
<dbReference type="RefSeq" id="XP_060290885.1">
    <property type="nucleotide sequence ID" value="XM_060435631.1"/>
</dbReference>
<proteinExistence type="inferred from homology"/>
<feature type="domain" description="NAD(P)-binding" evidence="2">
    <location>
        <begin position="7"/>
        <end position="231"/>
    </location>
</feature>
<comment type="similarity">
    <text evidence="1">Belongs to the avfA family.</text>
</comment>
<comment type="caution">
    <text evidence="3">The sequence shown here is derived from an EMBL/GenBank/DDBJ whole genome shotgun (WGS) entry which is preliminary data.</text>
</comment>
<dbReference type="InterPro" id="IPR036291">
    <property type="entry name" value="NAD(P)-bd_dom_sf"/>
</dbReference>
<dbReference type="Pfam" id="PF13460">
    <property type="entry name" value="NAD_binding_10"/>
    <property type="match status" value="1"/>
</dbReference>
<evidence type="ECO:0000313" key="3">
    <source>
        <dbReference type="EMBL" id="KAK0704026.1"/>
    </source>
</evidence>
<dbReference type="AlphaFoldDB" id="A0AA39ZUL6"/>
<dbReference type="InterPro" id="IPR016040">
    <property type="entry name" value="NAD(P)-bd_dom"/>
</dbReference>
<gene>
    <name evidence="3" type="ORF">B0T26DRAFT_597036</name>
</gene>
<accession>A0AA39ZUL6</accession>
<evidence type="ECO:0000313" key="4">
    <source>
        <dbReference type="Proteomes" id="UP001172101"/>
    </source>
</evidence>
<reference evidence="3" key="1">
    <citation type="submission" date="2023-06" db="EMBL/GenBank/DDBJ databases">
        <title>Genome-scale phylogeny and comparative genomics of the fungal order Sordariales.</title>
        <authorList>
            <consortium name="Lawrence Berkeley National Laboratory"/>
            <person name="Hensen N."/>
            <person name="Bonometti L."/>
            <person name="Westerberg I."/>
            <person name="Brannstrom I.O."/>
            <person name="Guillou S."/>
            <person name="Cros-Aarteil S."/>
            <person name="Calhoun S."/>
            <person name="Haridas S."/>
            <person name="Kuo A."/>
            <person name="Mondo S."/>
            <person name="Pangilinan J."/>
            <person name="Riley R."/>
            <person name="LaButti K."/>
            <person name="Andreopoulos B."/>
            <person name="Lipzen A."/>
            <person name="Chen C."/>
            <person name="Yanf M."/>
            <person name="Daum C."/>
            <person name="Ng V."/>
            <person name="Clum A."/>
            <person name="Steindorff A."/>
            <person name="Ohm R."/>
            <person name="Martin F."/>
            <person name="Silar P."/>
            <person name="Natvig D."/>
            <person name="Lalanne C."/>
            <person name="Gautier V."/>
            <person name="Ament-velasquez S.L."/>
            <person name="Kruys A."/>
            <person name="Hutchinson M.I."/>
            <person name="Powell A.J."/>
            <person name="Barry K."/>
            <person name="Miller A.N."/>
            <person name="Grigoriev I.V."/>
            <person name="Debuchy R."/>
            <person name="Gladieux P."/>
            <person name="Thoren M.H."/>
            <person name="Johannesson H."/>
        </authorList>
    </citation>
    <scope>NUCLEOTIDE SEQUENCE</scope>
    <source>
        <strain evidence="3">SMH2392-1A</strain>
    </source>
</reference>
<dbReference type="Gene3D" id="3.40.50.720">
    <property type="entry name" value="NAD(P)-binding Rossmann-like Domain"/>
    <property type="match status" value="1"/>
</dbReference>